<sequence length="84" mass="9852">MIRNEDKPTNLKVKKSTNVGSIRIKSGWTGSGSRLPVNMKCPFLRLQIRIRRLPNNDDTWRNDWETDPIIIIMNFRKVETWGVV</sequence>
<organism evidence="1 2">
    <name type="scientific">Gossypium arboreum</name>
    <name type="common">Tree cotton</name>
    <name type="synonym">Gossypium nanking</name>
    <dbReference type="NCBI Taxonomy" id="29729"/>
    <lineage>
        <taxon>Eukaryota</taxon>
        <taxon>Viridiplantae</taxon>
        <taxon>Streptophyta</taxon>
        <taxon>Embryophyta</taxon>
        <taxon>Tracheophyta</taxon>
        <taxon>Spermatophyta</taxon>
        <taxon>Magnoliopsida</taxon>
        <taxon>eudicotyledons</taxon>
        <taxon>Gunneridae</taxon>
        <taxon>Pentapetalae</taxon>
        <taxon>rosids</taxon>
        <taxon>malvids</taxon>
        <taxon>Malvales</taxon>
        <taxon>Malvaceae</taxon>
        <taxon>Malvoideae</taxon>
        <taxon>Gossypium</taxon>
    </lineage>
</organism>
<protein>
    <submittedName>
        <fullName evidence="1">Uncharacterized protein</fullName>
    </submittedName>
</protein>
<evidence type="ECO:0000313" key="1">
    <source>
        <dbReference type="EMBL" id="KAK5786779.1"/>
    </source>
</evidence>
<evidence type="ECO:0000313" key="2">
    <source>
        <dbReference type="Proteomes" id="UP001358586"/>
    </source>
</evidence>
<keyword evidence="2" id="KW-1185">Reference proteome</keyword>
<accession>A0ABR0NAZ7</accession>
<gene>
    <name evidence="1" type="ORF">PVK06_041424</name>
</gene>
<dbReference type="EMBL" id="JARKNE010000011">
    <property type="protein sequence ID" value="KAK5786779.1"/>
    <property type="molecule type" value="Genomic_DNA"/>
</dbReference>
<proteinExistence type="predicted"/>
<dbReference type="Proteomes" id="UP001358586">
    <property type="component" value="Chromosome 11"/>
</dbReference>
<reference evidence="1 2" key="1">
    <citation type="submission" date="2023-03" db="EMBL/GenBank/DDBJ databases">
        <title>WGS of Gossypium arboreum.</title>
        <authorList>
            <person name="Yu D."/>
        </authorList>
    </citation>
    <scope>NUCLEOTIDE SEQUENCE [LARGE SCALE GENOMIC DNA]</scope>
    <source>
        <tissue evidence="1">Leaf</tissue>
    </source>
</reference>
<name>A0ABR0NAZ7_GOSAR</name>
<comment type="caution">
    <text evidence="1">The sequence shown here is derived from an EMBL/GenBank/DDBJ whole genome shotgun (WGS) entry which is preliminary data.</text>
</comment>